<name>A0ABD3I7C2_9MARC</name>
<protein>
    <submittedName>
        <fullName evidence="1">Uncharacterized protein</fullName>
    </submittedName>
</protein>
<dbReference type="AlphaFoldDB" id="A0ABD3I7C2"/>
<comment type="caution">
    <text evidence="1">The sequence shown here is derived from an EMBL/GenBank/DDBJ whole genome shotgun (WGS) entry which is preliminary data.</text>
</comment>
<accession>A0ABD3I7C2</accession>
<sequence>MTDCGQRYPFAVETRESGVKPRSFKDGTLKVKIFSDFEWALAIAIVKPEDTLEKLPALGPCDRLFFSAGQKEADAVARRGTAFPSI</sequence>
<dbReference type="EMBL" id="JBJQOH010000002">
    <property type="protein sequence ID" value="KAL3698285.1"/>
    <property type="molecule type" value="Genomic_DNA"/>
</dbReference>
<reference evidence="1 2" key="1">
    <citation type="submission" date="2024-09" db="EMBL/GenBank/DDBJ databases">
        <title>Chromosome-scale assembly of Riccia sorocarpa.</title>
        <authorList>
            <person name="Paukszto L."/>
        </authorList>
    </citation>
    <scope>NUCLEOTIDE SEQUENCE [LARGE SCALE GENOMIC DNA]</scope>
    <source>
        <strain evidence="1">LP-2024</strain>
        <tissue evidence="1">Aerial parts of the thallus</tissue>
    </source>
</reference>
<proteinExistence type="predicted"/>
<evidence type="ECO:0000313" key="1">
    <source>
        <dbReference type="EMBL" id="KAL3698285.1"/>
    </source>
</evidence>
<gene>
    <name evidence="1" type="ORF">R1sor_012361</name>
</gene>
<organism evidence="1 2">
    <name type="scientific">Riccia sorocarpa</name>
    <dbReference type="NCBI Taxonomy" id="122646"/>
    <lineage>
        <taxon>Eukaryota</taxon>
        <taxon>Viridiplantae</taxon>
        <taxon>Streptophyta</taxon>
        <taxon>Embryophyta</taxon>
        <taxon>Marchantiophyta</taxon>
        <taxon>Marchantiopsida</taxon>
        <taxon>Marchantiidae</taxon>
        <taxon>Marchantiales</taxon>
        <taxon>Ricciaceae</taxon>
        <taxon>Riccia</taxon>
    </lineage>
</organism>
<evidence type="ECO:0000313" key="2">
    <source>
        <dbReference type="Proteomes" id="UP001633002"/>
    </source>
</evidence>
<dbReference type="Proteomes" id="UP001633002">
    <property type="component" value="Unassembled WGS sequence"/>
</dbReference>
<keyword evidence="2" id="KW-1185">Reference proteome</keyword>